<gene>
    <name evidence="3" type="ORF">KTT_37980</name>
</gene>
<name>A0A402A4E3_9CHLR</name>
<feature type="domain" description="3-keto-alpha-glucoside-1,2-lyase/3-keto-2-hydroxy-glucal hydratase" evidence="2">
    <location>
        <begin position="133"/>
        <end position="286"/>
    </location>
</feature>
<dbReference type="Pfam" id="PF06439">
    <property type="entry name" value="3keto-disac_hyd"/>
    <property type="match status" value="1"/>
</dbReference>
<keyword evidence="1" id="KW-0812">Transmembrane</keyword>
<dbReference type="GO" id="GO:0016787">
    <property type="term" value="F:hydrolase activity"/>
    <property type="evidence" value="ECO:0007669"/>
    <property type="project" value="InterPro"/>
</dbReference>
<proteinExistence type="predicted"/>
<dbReference type="Gene3D" id="2.60.120.560">
    <property type="entry name" value="Exo-inulinase, domain 1"/>
    <property type="match status" value="1"/>
</dbReference>
<evidence type="ECO:0000256" key="1">
    <source>
        <dbReference type="SAM" id="Phobius"/>
    </source>
</evidence>
<comment type="caution">
    <text evidence="3">The sequence shown here is derived from an EMBL/GenBank/DDBJ whole genome shotgun (WGS) entry which is preliminary data.</text>
</comment>
<dbReference type="SUPFAM" id="SSF49899">
    <property type="entry name" value="Concanavalin A-like lectins/glucanases"/>
    <property type="match status" value="1"/>
</dbReference>
<organism evidence="3 4">
    <name type="scientific">Tengunoibacter tsumagoiensis</name>
    <dbReference type="NCBI Taxonomy" id="2014871"/>
    <lineage>
        <taxon>Bacteria</taxon>
        <taxon>Bacillati</taxon>
        <taxon>Chloroflexota</taxon>
        <taxon>Ktedonobacteria</taxon>
        <taxon>Ktedonobacterales</taxon>
        <taxon>Dictyobacteraceae</taxon>
        <taxon>Tengunoibacter</taxon>
    </lineage>
</organism>
<dbReference type="EMBL" id="BIFR01000001">
    <property type="protein sequence ID" value="GCE13939.1"/>
    <property type="molecule type" value="Genomic_DNA"/>
</dbReference>
<dbReference type="Proteomes" id="UP000287352">
    <property type="component" value="Unassembled WGS sequence"/>
</dbReference>
<evidence type="ECO:0000313" key="3">
    <source>
        <dbReference type="EMBL" id="GCE13939.1"/>
    </source>
</evidence>
<evidence type="ECO:0000313" key="4">
    <source>
        <dbReference type="Proteomes" id="UP000287352"/>
    </source>
</evidence>
<accession>A0A402A4E3</accession>
<keyword evidence="1" id="KW-1133">Transmembrane helix</keyword>
<sequence length="289" mass="30774">MQAYVLPKGVMFSILILTILLMTSGVVLLFYTTVSHPAELRSQATATVRSLQTASTNSTVTAQAQTTTIAQGQARAVATSLAQATIQAQATTTAQQAIYTQATSGTPLLTSTLAEQGTANWDTYSAQEGGGCSFSDGAFHAAILGKGFYLSCFAQGKALADLTNFALEVQLNPIQGDAGGVIFRANDQTHTSYMFRLTHDGYFSLDARTDPSHGTALAYEKNPLVSFAPGKKLTLTIIAQGSNIYLYINKQLVGSVNDTTYSTGKIGFFASDTTNPTEMAFSNLRVWKL</sequence>
<dbReference type="AlphaFoldDB" id="A0A402A4E3"/>
<dbReference type="OrthoDB" id="156673at2"/>
<keyword evidence="4" id="KW-1185">Reference proteome</keyword>
<dbReference type="RefSeq" id="WP_126581424.1">
    <property type="nucleotide sequence ID" value="NZ_BIFR01000001.1"/>
</dbReference>
<evidence type="ECO:0000259" key="2">
    <source>
        <dbReference type="Pfam" id="PF06439"/>
    </source>
</evidence>
<dbReference type="InterPro" id="IPR010496">
    <property type="entry name" value="AL/BT2_dom"/>
</dbReference>
<keyword evidence="1" id="KW-0472">Membrane</keyword>
<feature type="transmembrane region" description="Helical" evidence="1">
    <location>
        <begin position="12"/>
        <end position="31"/>
    </location>
</feature>
<reference evidence="4" key="1">
    <citation type="submission" date="2018-12" db="EMBL/GenBank/DDBJ databases">
        <title>Tengunoibacter tsumagoiensis gen. nov., sp. nov., Dictyobacter kobayashii sp. nov., D. alpinus sp. nov., and D. joshuensis sp. nov. and description of Dictyobacteraceae fam. nov. within the order Ktedonobacterales isolated from Tengu-no-mugimeshi.</title>
        <authorList>
            <person name="Wang C.M."/>
            <person name="Zheng Y."/>
            <person name="Sakai Y."/>
            <person name="Toyoda A."/>
            <person name="Minakuchi Y."/>
            <person name="Abe K."/>
            <person name="Yokota A."/>
            <person name="Yabe S."/>
        </authorList>
    </citation>
    <scope>NUCLEOTIDE SEQUENCE [LARGE SCALE GENOMIC DNA]</scope>
    <source>
        <strain evidence="4">Uno3</strain>
    </source>
</reference>
<dbReference type="InterPro" id="IPR013320">
    <property type="entry name" value="ConA-like_dom_sf"/>
</dbReference>
<protein>
    <recommendedName>
        <fullName evidence="2">3-keto-alpha-glucoside-1,2-lyase/3-keto-2-hydroxy-glucal hydratase domain-containing protein</fullName>
    </recommendedName>
</protein>